<dbReference type="Proteomes" id="UP001235760">
    <property type="component" value="Unassembled WGS sequence"/>
</dbReference>
<dbReference type="PANTHER" id="PTHR35563:SF2">
    <property type="entry name" value="BARREL METAL-DEPENDENT HYDROLASE, PUTATIVE (AFU_ORTHOLOGUE AFUA_1G16240)-RELATED"/>
    <property type="match status" value="1"/>
</dbReference>
<proteinExistence type="predicted"/>
<evidence type="ECO:0000313" key="2">
    <source>
        <dbReference type="EMBL" id="MDP4299696.1"/>
    </source>
</evidence>
<evidence type="ECO:0000313" key="3">
    <source>
        <dbReference type="Proteomes" id="UP001235760"/>
    </source>
</evidence>
<dbReference type="PANTHER" id="PTHR35563">
    <property type="entry name" value="BARREL METAL-DEPENDENT HYDROLASE, PUTATIVE (AFU_ORTHOLOGUE AFUA_1G16240)-RELATED"/>
    <property type="match status" value="1"/>
</dbReference>
<keyword evidence="3" id="KW-1185">Reference proteome</keyword>
<gene>
    <name evidence="2" type="ORF">Q8X39_03545</name>
</gene>
<dbReference type="InterPro" id="IPR006680">
    <property type="entry name" value="Amidohydro-rel"/>
</dbReference>
<protein>
    <submittedName>
        <fullName evidence="2">Amidohydrolase family protein</fullName>
    </submittedName>
</protein>
<comment type="caution">
    <text evidence="2">The sequence shown here is derived from an EMBL/GenBank/DDBJ whole genome shotgun (WGS) entry which is preliminary data.</text>
</comment>
<dbReference type="InterPro" id="IPR032466">
    <property type="entry name" value="Metal_Hydrolase"/>
</dbReference>
<dbReference type="Gene3D" id="3.20.20.140">
    <property type="entry name" value="Metal-dependent hydrolases"/>
    <property type="match status" value="1"/>
</dbReference>
<dbReference type="SUPFAM" id="SSF51556">
    <property type="entry name" value="Metallo-dependent hydrolases"/>
    <property type="match status" value="1"/>
</dbReference>
<dbReference type="RefSeq" id="WP_305748228.1">
    <property type="nucleotide sequence ID" value="NZ_JAUZEE010000001.1"/>
</dbReference>
<dbReference type="Pfam" id="PF04909">
    <property type="entry name" value="Amidohydro_2"/>
    <property type="match status" value="1"/>
</dbReference>
<dbReference type="EMBL" id="JAUZEE010000001">
    <property type="protein sequence ID" value="MDP4299696.1"/>
    <property type="molecule type" value="Genomic_DNA"/>
</dbReference>
<sequence length="280" mass="30831">MNIFDEPKIDCHNHVLDPVAHPYADDVPYRPAGQEIGTIEQHRLVMDSYGIRHALVVGPNSGYGLDNRCLLATLAASGGRYKGIAVVRNDTGREQLQRLQQAGVVGIAFNATLHGVDHYRDSAPMLRRLADLGMFIQAQVTDDQMVALAPLLLDSGARILVDHAGRPVPARGLAQPGFQAVLGLARSGRAVVKLSGHQKYSAGAWPYADAEPFVRALVDAYGLDACVWASDWPFLRAPERLDMGPLLRLVERWWPDPADRRRLLWDTPRRLFGFGGPYVA</sequence>
<name>A0ABT9FZV7_LEPDI</name>
<organism evidence="2 3">
    <name type="scientific">Leptothrix discophora</name>
    <dbReference type="NCBI Taxonomy" id="89"/>
    <lineage>
        <taxon>Bacteria</taxon>
        <taxon>Pseudomonadati</taxon>
        <taxon>Pseudomonadota</taxon>
        <taxon>Betaproteobacteria</taxon>
        <taxon>Burkholderiales</taxon>
        <taxon>Sphaerotilaceae</taxon>
        <taxon>Leptothrix</taxon>
    </lineage>
</organism>
<accession>A0ABT9FZV7</accession>
<reference evidence="2 3" key="1">
    <citation type="submission" date="2023-08" db="EMBL/GenBank/DDBJ databases">
        <authorList>
            <person name="Roldan D.M."/>
            <person name="Menes R.J."/>
        </authorList>
    </citation>
    <scope>NUCLEOTIDE SEQUENCE [LARGE SCALE GENOMIC DNA]</scope>
    <source>
        <strain evidence="2 3">CCM 2812</strain>
    </source>
</reference>
<evidence type="ECO:0000259" key="1">
    <source>
        <dbReference type="Pfam" id="PF04909"/>
    </source>
</evidence>
<dbReference type="InterPro" id="IPR052358">
    <property type="entry name" value="Aro_Compnd_Degr_Hydrolases"/>
</dbReference>
<feature type="domain" description="Amidohydrolase-related" evidence="1">
    <location>
        <begin position="9"/>
        <end position="274"/>
    </location>
</feature>